<reference evidence="2 3" key="1">
    <citation type="submission" date="2021-04" db="EMBL/GenBank/DDBJ databases">
        <title>Metabacillus sp. strain KIGAM252 whole genome sequence.</title>
        <authorList>
            <person name="Seo M.-J."/>
            <person name="Cho E.-S."/>
            <person name="Hwang C.Y."/>
            <person name="Yoon D.J."/>
        </authorList>
    </citation>
    <scope>NUCLEOTIDE SEQUENCE [LARGE SCALE GENOMIC DNA]</scope>
    <source>
        <strain evidence="2 3">KIGAM252</strain>
    </source>
</reference>
<evidence type="ECO:0000313" key="3">
    <source>
        <dbReference type="Proteomes" id="UP000682403"/>
    </source>
</evidence>
<dbReference type="InterPro" id="IPR013785">
    <property type="entry name" value="Aldolase_TIM"/>
</dbReference>
<organism evidence="2 3">
    <name type="scientific">Metabacillus flavus</name>
    <dbReference type="NCBI Taxonomy" id="2823519"/>
    <lineage>
        <taxon>Bacteria</taxon>
        <taxon>Bacillati</taxon>
        <taxon>Bacillota</taxon>
        <taxon>Bacilli</taxon>
        <taxon>Bacillales</taxon>
        <taxon>Bacillaceae</taxon>
        <taxon>Metabacillus</taxon>
    </lineage>
</organism>
<evidence type="ECO:0000259" key="1">
    <source>
        <dbReference type="Pfam" id="PF03537"/>
    </source>
</evidence>
<dbReference type="Proteomes" id="UP000682403">
    <property type="component" value="Unassembled WGS sequence"/>
</dbReference>
<dbReference type="SUPFAM" id="SSF51445">
    <property type="entry name" value="(Trans)glycosidases"/>
    <property type="match status" value="1"/>
</dbReference>
<accession>A0ABS5LBV4</accession>
<proteinExistence type="predicted"/>
<evidence type="ECO:0000313" key="2">
    <source>
        <dbReference type="EMBL" id="MBS2968129.1"/>
    </source>
</evidence>
<dbReference type="InterPro" id="IPR017853">
    <property type="entry name" value="GH"/>
</dbReference>
<name>A0ABS5LBV4_9BACI</name>
<dbReference type="PANTHER" id="PTHR35882">
    <property type="entry name" value="PELA"/>
    <property type="match status" value="1"/>
</dbReference>
<sequence>MRKKSTLLLLCFSILLFFLLGYLLNILNKQKNPLDGVLQYKIYYGEPAKDAVNKLSGYPLVIIEPTYYSKKQIQQIKRNGTLVYGYINSMEADRWNEKLFKQFEKQDFHQRDGERVYLKEWDAYLMDMTSPHYRETLLKEINQQIEDKQLDGVFLDTIGDIDDFFSEDPKEMKQQQESLILLLKVLERRQLSVIQNWGMETAQKTAPYIDGFMWEDFQYSFIMNDDWSREWMEKTRRLSGEYGVKIFTVSEKEKKKSEQLAEKQGFIHYYAPRDYEEW</sequence>
<dbReference type="EMBL" id="JAGVRK010000001">
    <property type="protein sequence ID" value="MBS2968129.1"/>
    <property type="molecule type" value="Genomic_DNA"/>
</dbReference>
<dbReference type="RefSeq" id="WP_211556766.1">
    <property type="nucleotide sequence ID" value="NZ_JAGVRK010000001.1"/>
</dbReference>
<protein>
    <submittedName>
        <fullName evidence="2">Endo alpha-1,4 polygalactosaminidase</fullName>
    </submittedName>
</protein>
<dbReference type="PANTHER" id="PTHR35882:SF2">
    <property type="entry name" value="PELA"/>
    <property type="match status" value="1"/>
</dbReference>
<keyword evidence="3" id="KW-1185">Reference proteome</keyword>
<dbReference type="Pfam" id="PF03537">
    <property type="entry name" value="Glyco_hydro_114"/>
    <property type="match status" value="1"/>
</dbReference>
<gene>
    <name evidence="2" type="ORF">J9317_05085</name>
</gene>
<comment type="caution">
    <text evidence="2">The sequence shown here is derived from an EMBL/GenBank/DDBJ whole genome shotgun (WGS) entry which is preliminary data.</text>
</comment>
<dbReference type="Gene3D" id="3.20.20.70">
    <property type="entry name" value="Aldolase class I"/>
    <property type="match status" value="1"/>
</dbReference>
<dbReference type="InterPro" id="IPR004352">
    <property type="entry name" value="GH114_TIM-barrel"/>
</dbReference>
<feature type="domain" description="Glycoside-hydrolase family GH114 TIM-barrel" evidence="1">
    <location>
        <begin position="47"/>
        <end position="226"/>
    </location>
</feature>